<organism evidence="1">
    <name type="scientific">Cyanothece sp. (strain PCC 7425 / ATCC 29141)</name>
    <dbReference type="NCBI Taxonomy" id="395961"/>
    <lineage>
        <taxon>Bacteria</taxon>
        <taxon>Bacillati</taxon>
        <taxon>Cyanobacteriota</taxon>
        <taxon>Cyanophyceae</taxon>
        <taxon>Gomontiellales</taxon>
        <taxon>Cyanothecaceae</taxon>
        <taxon>Cyanothece</taxon>
    </lineage>
</organism>
<dbReference type="HOGENOM" id="CLU_1127614_0_0_3"/>
<dbReference type="KEGG" id="cyn:Cyan7425_3127"/>
<proteinExistence type="predicted"/>
<reference evidence="1" key="1">
    <citation type="submission" date="2009-01" db="EMBL/GenBank/DDBJ databases">
        <title>Complete sequence of chromosome Cyanothece sp. PCC 7425.</title>
        <authorList>
            <consortium name="US DOE Joint Genome Institute"/>
            <person name="Lucas S."/>
            <person name="Copeland A."/>
            <person name="Lapidus A."/>
            <person name="Glavina del Rio T."/>
            <person name="Dalin E."/>
            <person name="Tice H."/>
            <person name="Bruce D."/>
            <person name="Goodwin L."/>
            <person name="Pitluck S."/>
            <person name="Sims D."/>
            <person name="Meineke L."/>
            <person name="Brettin T."/>
            <person name="Detter J.C."/>
            <person name="Han C."/>
            <person name="Larimer F."/>
            <person name="Land M."/>
            <person name="Hauser L."/>
            <person name="Kyrpides N."/>
            <person name="Ovchinnikova G."/>
            <person name="Liberton M."/>
            <person name="Stoeckel J."/>
            <person name="Banerjee A."/>
            <person name="Singh A."/>
            <person name="Page L."/>
            <person name="Sato H."/>
            <person name="Zhao L."/>
            <person name="Sherman L."/>
            <person name="Pakrasi H."/>
            <person name="Richardson P."/>
        </authorList>
    </citation>
    <scope>NUCLEOTIDE SEQUENCE</scope>
    <source>
        <strain evidence="1">PCC 7425</strain>
    </source>
</reference>
<dbReference type="EMBL" id="CP001344">
    <property type="protein sequence ID" value="ACL45455.1"/>
    <property type="molecule type" value="Genomic_DNA"/>
</dbReference>
<name>B8HMY6_CYAP4</name>
<dbReference type="STRING" id="395961.Cyan7425_3127"/>
<accession>B8HMY6</accession>
<dbReference type="AlphaFoldDB" id="B8HMY6"/>
<evidence type="ECO:0000313" key="1">
    <source>
        <dbReference type="EMBL" id="ACL45455.1"/>
    </source>
</evidence>
<protein>
    <submittedName>
        <fullName evidence="1">Uncharacterized protein</fullName>
    </submittedName>
</protein>
<gene>
    <name evidence="1" type="ordered locus">Cyan7425_3127</name>
</gene>
<sequence length="246" mass="26795">MNNTRYNPITAAAQSAWTELTTPEAYEFYDRGWTTHNRAMLNGAIATLEFLVDSAEGWYTAGKFAYQLGIMAWAWFDTFVQPEAPVQSSMLLTAAPCAGYLPEVSSVERPVLVTPAKKVDTIEVLTDRGNGVDSIYVTATIEASVEVIEVQTEVVEDPEPALSPTPLSDRIRANVAASRKTTAEILGCTAEAVTIAARTISLVETAIEPGLVRLEEAMLPAALRNTEIPSSKPAKTSKRRNKKIYL</sequence>